<dbReference type="KEGG" id="apac:S7S_02680"/>
<dbReference type="EMBL" id="CP004387">
    <property type="protein sequence ID" value="AJD46958.1"/>
    <property type="molecule type" value="Genomic_DNA"/>
</dbReference>
<dbReference type="InterPro" id="IPR001584">
    <property type="entry name" value="Integrase_cat-core"/>
</dbReference>
<dbReference type="InterPro" id="IPR036397">
    <property type="entry name" value="RNaseH_sf"/>
</dbReference>
<dbReference type="GO" id="GO:0003676">
    <property type="term" value="F:nucleic acid binding"/>
    <property type="evidence" value="ECO:0007669"/>
    <property type="project" value="InterPro"/>
</dbReference>
<dbReference type="SUPFAM" id="SSF53098">
    <property type="entry name" value="Ribonuclease H-like"/>
    <property type="match status" value="1"/>
</dbReference>
<dbReference type="PANTHER" id="PTHR47515:SF2">
    <property type="entry name" value="INTEGRASE CORE DOMAIN PROTEIN"/>
    <property type="match status" value="1"/>
</dbReference>
<sequence>MDFMSDSLFCGRRFRTFNVVDDLNREVLAIEVDLNLPAPRVIRVLERIIAWRGYPAKLRMDNGPEFISIALADWAEQHGIALEFIKPGTPTQNSYVERFNRTYRDEILNMYVFRNLTEVRELTESWMTEYNDERPHDSLEDLTPWEYLAKHKRAENSNQRCN</sequence>
<reference evidence="2 3" key="1">
    <citation type="journal article" date="2012" name="J. Bacteriol.">
        <title>Genome sequence of an alkane-degrading bacterium, Alcanivorax pacificus type strain W11-5, isolated from deep sea sediment.</title>
        <authorList>
            <person name="Lai Q."/>
            <person name="Shao Z."/>
        </authorList>
    </citation>
    <scope>NUCLEOTIDE SEQUENCE [LARGE SCALE GENOMIC DNA]</scope>
    <source>
        <strain evidence="2 3">W11-5</strain>
    </source>
</reference>
<dbReference type="InterPro" id="IPR012337">
    <property type="entry name" value="RNaseH-like_sf"/>
</dbReference>
<evidence type="ECO:0000313" key="2">
    <source>
        <dbReference type="EMBL" id="AJD46958.1"/>
    </source>
</evidence>
<name>A0A0B4XKC0_9GAMM</name>
<gene>
    <name evidence="2" type="ORF">S7S_02680</name>
</gene>
<keyword evidence="3" id="KW-1185">Reference proteome</keyword>
<protein>
    <recommendedName>
        <fullName evidence="1">Integrase catalytic domain-containing protein</fullName>
    </recommendedName>
</protein>
<evidence type="ECO:0000259" key="1">
    <source>
        <dbReference type="PROSITE" id="PS50994"/>
    </source>
</evidence>
<dbReference type="PROSITE" id="PS50994">
    <property type="entry name" value="INTEGRASE"/>
    <property type="match status" value="1"/>
</dbReference>
<dbReference type="PANTHER" id="PTHR47515">
    <property type="entry name" value="LOW CALCIUM RESPONSE LOCUS PROTEIN T"/>
    <property type="match status" value="1"/>
</dbReference>
<proteinExistence type="predicted"/>
<dbReference type="Proteomes" id="UP000006764">
    <property type="component" value="Chromosome"/>
</dbReference>
<organism evidence="2 3">
    <name type="scientific">Isoalcanivorax pacificus W11-5</name>
    <dbReference type="NCBI Taxonomy" id="391936"/>
    <lineage>
        <taxon>Bacteria</taxon>
        <taxon>Pseudomonadati</taxon>
        <taxon>Pseudomonadota</taxon>
        <taxon>Gammaproteobacteria</taxon>
        <taxon>Oceanospirillales</taxon>
        <taxon>Alcanivoracaceae</taxon>
        <taxon>Isoalcanivorax</taxon>
    </lineage>
</organism>
<dbReference type="Pfam" id="PF13683">
    <property type="entry name" value="rve_3"/>
    <property type="match status" value="1"/>
</dbReference>
<dbReference type="HOGENOM" id="CLU_027402_31_6_6"/>
<dbReference type="Gene3D" id="3.30.420.10">
    <property type="entry name" value="Ribonuclease H-like superfamily/Ribonuclease H"/>
    <property type="match status" value="1"/>
</dbReference>
<dbReference type="GO" id="GO:0015074">
    <property type="term" value="P:DNA integration"/>
    <property type="evidence" value="ECO:0007669"/>
    <property type="project" value="InterPro"/>
</dbReference>
<accession>A0A0B4XKC0</accession>
<feature type="domain" description="Integrase catalytic" evidence="1">
    <location>
        <begin position="1"/>
        <end position="152"/>
    </location>
</feature>
<evidence type="ECO:0000313" key="3">
    <source>
        <dbReference type="Proteomes" id="UP000006764"/>
    </source>
</evidence>
<dbReference type="AlphaFoldDB" id="A0A0B4XKC0"/>
<dbReference type="STRING" id="391936.S7S_02680"/>